<organism evidence="8 9">
    <name type="scientific">Bacteroides uniformis</name>
    <dbReference type="NCBI Taxonomy" id="820"/>
    <lineage>
        <taxon>Bacteria</taxon>
        <taxon>Pseudomonadati</taxon>
        <taxon>Bacteroidota</taxon>
        <taxon>Bacteroidia</taxon>
        <taxon>Bacteroidales</taxon>
        <taxon>Bacteroidaceae</taxon>
        <taxon>Bacteroides</taxon>
    </lineage>
</organism>
<dbReference type="RefSeq" id="WP_117599313.1">
    <property type="nucleotide sequence ID" value="NZ_QSVA01000001.1"/>
</dbReference>
<feature type="domain" description="RagB/SusD" evidence="6">
    <location>
        <begin position="311"/>
        <end position="493"/>
    </location>
</feature>
<evidence type="ECO:0000256" key="3">
    <source>
        <dbReference type="ARBA" id="ARBA00022729"/>
    </source>
</evidence>
<dbReference type="InterPro" id="IPR033985">
    <property type="entry name" value="SusD-like_N"/>
</dbReference>
<accession>A0A3E5F5W5</accession>
<evidence type="ECO:0000259" key="6">
    <source>
        <dbReference type="Pfam" id="PF07980"/>
    </source>
</evidence>
<comment type="similarity">
    <text evidence="2">Belongs to the SusD family.</text>
</comment>
<evidence type="ECO:0000313" key="8">
    <source>
        <dbReference type="EMBL" id="RGN97464.1"/>
    </source>
</evidence>
<dbReference type="Gene3D" id="1.25.40.390">
    <property type="match status" value="1"/>
</dbReference>
<keyword evidence="5" id="KW-0998">Cell outer membrane</keyword>
<evidence type="ECO:0000259" key="7">
    <source>
        <dbReference type="Pfam" id="PF14322"/>
    </source>
</evidence>
<evidence type="ECO:0000256" key="4">
    <source>
        <dbReference type="ARBA" id="ARBA00023136"/>
    </source>
</evidence>
<proteinExistence type="inferred from homology"/>
<dbReference type="Proteomes" id="UP000260759">
    <property type="component" value="Unassembled WGS sequence"/>
</dbReference>
<evidence type="ECO:0000313" key="9">
    <source>
        <dbReference type="Proteomes" id="UP000260759"/>
    </source>
</evidence>
<dbReference type="InterPro" id="IPR012944">
    <property type="entry name" value="SusD_RagB_dom"/>
</dbReference>
<dbReference type="AlphaFoldDB" id="A0A3E5F5W5"/>
<dbReference type="Pfam" id="PF14322">
    <property type="entry name" value="SusD-like_3"/>
    <property type="match status" value="1"/>
</dbReference>
<comment type="caution">
    <text evidence="8">The sequence shown here is derived from an EMBL/GenBank/DDBJ whole genome shotgun (WGS) entry which is preliminary data.</text>
</comment>
<evidence type="ECO:0000256" key="2">
    <source>
        <dbReference type="ARBA" id="ARBA00006275"/>
    </source>
</evidence>
<keyword evidence="3" id="KW-0732">Signal</keyword>
<sequence length="494" mass="55444">MRNNIAKYVLAGLILCGQTACSDFLEEDTRGKVFDDVLTSQNGLESALIGAYRGWANCWTYGFTNGWATEMTLGGDDLTCPPGTGNTQEYDRYDVKNTNSSSPAVYWGCYKAIQGANNVLENYEACVGDAEVIKQIVGEAFFIRAASYYWLVRCHGEVPLVLTSVFNVDDISKEPALVRDVYTQIEQDLGEAISRLSDSRRNGEPGRPNKGSALAMLAEVYLSEAGWPLKETDKYKLAASTAKQVLDDRAKYGFDFEDSYAVLFENDETNSGINKEDIFTIPCNKSNGNTINAMYGFWAYPGELGGWDVVFSELTFYNEFPKGPRKDATFATEFVTQDGVHYNWQELKNPRPYFKKLMKSESAPNYYAFDSSIPMRMLRFSQTALTYAEAKARSGEGVDALAYECLNTIRERAGLEAYSGLSAAEFADKCVQERAWELCGERVRWFDLVRLEILKDVVAKKDPADNQPLHEITEADYLFPIPQHDELLNPNLNK</sequence>
<keyword evidence="4" id="KW-0472">Membrane</keyword>
<evidence type="ECO:0000256" key="1">
    <source>
        <dbReference type="ARBA" id="ARBA00004442"/>
    </source>
</evidence>
<dbReference type="EMBL" id="QSVA01000001">
    <property type="protein sequence ID" value="RGN97464.1"/>
    <property type="molecule type" value="Genomic_DNA"/>
</dbReference>
<name>A0A3E5F5W5_BACUN</name>
<reference evidence="8 9" key="1">
    <citation type="submission" date="2018-08" db="EMBL/GenBank/DDBJ databases">
        <title>A genome reference for cultivated species of the human gut microbiota.</title>
        <authorList>
            <person name="Zou Y."/>
            <person name="Xue W."/>
            <person name="Luo G."/>
        </authorList>
    </citation>
    <scope>NUCLEOTIDE SEQUENCE [LARGE SCALE GENOMIC DNA]</scope>
    <source>
        <strain evidence="8 9">OM03-4</strain>
    </source>
</reference>
<dbReference type="Pfam" id="PF07980">
    <property type="entry name" value="SusD_RagB"/>
    <property type="match status" value="1"/>
</dbReference>
<dbReference type="GO" id="GO:0009279">
    <property type="term" value="C:cell outer membrane"/>
    <property type="evidence" value="ECO:0007669"/>
    <property type="project" value="UniProtKB-SubCell"/>
</dbReference>
<gene>
    <name evidence="8" type="ORF">DXB37_00960</name>
</gene>
<feature type="domain" description="SusD-like N-terminal" evidence="7">
    <location>
        <begin position="87"/>
        <end position="222"/>
    </location>
</feature>
<dbReference type="InterPro" id="IPR011990">
    <property type="entry name" value="TPR-like_helical_dom_sf"/>
</dbReference>
<protein>
    <submittedName>
        <fullName evidence="8">RagB/SusD family nutrient uptake outer membrane protein</fullName>
    </submittedName>
</protein>
<evidence type="ECO:0000256" key="5">
    <source>
        <dbReference type="ARBA" id="ARBA00023237"/>
    </source>
</evidence>
<dbReference type="SUPFAM" id="SSF48452">
    <property type="entry name" value="TPR-like"/>
    <property type="match status" value="1"/>
</dbReference>
<comment type="subcellular location">
    <subcellularLocation>
        <location evidence="1">Cell outer membrane</location>
    </subcellularLocation>
</comment>